<feature type="transmembrane region" description="Helical" evidence="1">
    <location>
        <begin position="36"/>
        <end position="61"/>
    </location>
</feature>
<feature type="transmembrane region" description="Helical" evidence="1">
    <location>
        <begin position="73"/>
        <end position="91"/>
    </location>
</feature>
<keyword evidence="1" id="KW-0812">Transmembrane</keyword>
<evidence type="ECO:0000313" key="3">
    <source>
        <dbReference type="Proteomes" id="UP001501666"/>
    </source>
</evidence>
<feature type="transmembrane region" description="Helical" evidence="1">
    <location>
        <begin position="111"/>
        <end position="134"/>
    </location>
</feature>
<gene>
    <name evidence="2" type="ORF">GCM10010412_069800</name>
</gene>
<evidence type="ECO:0000256" key="1">
    <source>
        <dbReference type="SAM" id="Phobius"/>
    </source>
</evidence>
<reference evidence="2 3" key="1">
    <citation type="journal article" date="2019" name="Int. J. Syst. Evol. Microbiol.">
        <title>The Global Catalogue of Microorganisms (GCM) 10K type strain sequencing project: providing services to taxonomists for standard genome sequencing and annotation.</title>
        <authorList>
            <consortium name="The Broad Institute Genomics Platform"/>
            <consortium name="The Broad Institute Genome Sequencing Center for Infectious Disease"/>
            <person name="Wu L."/>
            <person name="Ma J."/>
        </authorList>
    </citation>
    <scope>NUCLEOTIDE SEQUENCE [LARGE SCALE GENOMIC DNA]</scope>
    <source>
        <strain evidence="2 3">JCM 6835</strain>
    </source>
</reference>
<sequence length="173" mass="18164">MQGVTVLRFLALGLLGGVMAIPLLWGPRGSSFEHARLSALIGLDAGQFVTVPVGLLISVVLAGRRLRTRPPGYVLGVVTIAFGALVATQGWATVSWVEGRPGGLGDPDGEFVMAVLALFSGVFTVVVGAVIVLVRARGAGAQEESGEKSILRSHPLSYTRHERRAATTPRRAI</sequence>
<protein>
    <submittedName>
        <fullName evidence="2">Uncharacterized protein</fullName>
    </submittedName>
</protein>
<keyword evidence="3" id="KW-1185">Reference proteome</keyword>
<name>A0ABN3SS42_9ACTN</name>
<comment type="caution">
    <text evidence="2">The sequence shown here is derived from an EMBL/GenBank/DDBJ whole genome shotgun (WGS) entry which is preliminary data.</text>
</comment>
<evidence type="ECO:0000313" key="2">
    <source>
        <dbReference type="EMBL" id="GAA2683848.1"/>
    </source>
</evidence>
<accession>A0ABN3SS42</accession>
<keyword evidence="1" id="KW-1133">Transmembrane helix</keyword>
<dbReference type="Proteomes" id="UP001501666">
    <property type="component" value="Unassembled WGS sequence"/>
</dbReference>
<proteinExistence type="predicted"/>
<organism evidence="2 3">
    <name type="scientific">Nonomuraea recticatena</name>
    <dbReference type="NCBI Taxonomy" id="46178"/>
    <lineage>
        <taxon>Bacteria</taxon>
        <taxon>Bacillati</taxon>
        <taxon>Actinomycetota</taxon>
        <taxon>Actinomycetes</taxon>
        <taxon>Streptosporangiales</taxon>
        <taxon>Streptosporangiaceae</taxon>
        <taxon>Nonomuraea</taxon>
    </lineage>
</organism>
<keyword evidence="1" id="KW-0472">Membrane</keyword>
<dbReference type="EMBL" id="BAAATE010000024">
    <property type="protein sequence ID" value="GAA2683848.1"/>
    <property type="molecule type" value="Genomic_DNA"/>
</dbReference>